<dbReference type="InterPro" id="IPR032675">
    <property type="entry name" value="LRR_dom_sf"/>
</dbReference>
<dbReference type="AlphaFoldDB" id="U3U7Q5"/>
<keyword evidence="16" id="KW-0527">Neuropeptide</keyword>
<dbReference type="InterPro" id="IPR001611">
    <property type="entry name" value="Leu-rich_rpt"/>
</dbReference>
<keyword evidence="7 13" id="KW-1133">Transmembrane helix</keyword>
<name>U3U7Q5_NILLU</name>
<evidence type="ECO:0000256" key="7">
    <source>
        <dbReference type="ARBA" id="ARBA00022989"/>
    </source>
</evidence>
<feature type="transmembrane region" description="Helical" evidence="13">
    <location>
        <begin position="461"/>
        <end position="482"/>
    </location>
</feature>
<evidence type="ECO:0000256" key="2">
    <source>
        <dbReference type="ARBA" id="ARBA00010663"/>
    </source>
</evidence>
<dbReference type="GO" id="GO:0007189">
    <property type="term" value="P:adenylate cyclase-activating G protein-coupled receptor signaling pathway"/>
    <property type="evidence" value="ECO:0007669"/>
    <property type="project" value="TreeGrafter"/>
</dbReference>
<sequence length="796" mass="87134">MQRRAVATALVTAVTLTHFTVKADQDGVEPHPTWPFAVKADQNGVEPHPTWPPPPQLPPMVQSHEPGCSCSDHRDPPRLLVKCKCRGDHLQRVPSDLQRGLHILSITRAAIEVLAADSFQPYRESLTDLSLVRLPNLRLIEPGVFNNLPHLRTIDIHSAPMLTIISDAVFQTHLPRLRIFRCTNTGLQQIPALRDLESKHQLHLVDLDSNRISLIPERSFYITSDQVSLNYNQIEEIEAFAFHNSTIATLSLKGNRNLHILSEDSFSGLNSLRKLDLSETAITFLPTLGLRGLDELRLQGTTSLKVFPSVYSFDSLKDVYLTYSCHCCAFRFPARHDPAGFRRHKEFVEKMIRDCSSSFSGDNVSYNDRANQQNISFGPANTSFWNNIEFTSGSSTTSSEETFHSIVAVSPNGQLQVRCGHMLGGGGSKGRLQGEGPRCFPAPDAFSPCEDLLGSGWKVRISAWLVSLFALVGNTCVLLVLLSSRFRMSVPKFLMCNLALADLCMGLYLLLIAIADARSQGAYFNYAIDWQNGIGCQAAGFLTVFASELSVFTLSVITSERWYTITYAIHLNKRLRLGSASRIMAAGWLYSIAMAALPLLGVSSYSITSICLPLQTSSAVETVYLATMLAVNGVAFGVVCVCYGLMYASIRGQGQGRSGRVRSDLSVAKRMALLVLTDLVCWAPVAFFGLTALAGHPLIDLPSAKLLLVSFYPLNACANPYLYALLTRQYRRDLLALFARYGICSKQAATRHRGGLAGGGGHGEARGTGGRGSRAGEGEMVLGHSPHHTGGLYSPP</sequence>
<keyword evidence="3" id="KW-1003">Cell membrane</keyword>
<dbReference type="InterPro" id="IPR017452">
    <property type="entry name" value="GPCR_Rhodpsn_7TM"/>
</dbReference>
<evidence type="ECO:0000256" key="3">
    <source>
        <dbReference type="ARBA" id="ARBA00022475"/>
    </source>
</evidence>
<dbReference type="PANTHER" id="PTHR24372:SF74">
    <property type="entry name" value="LP13728P"/>
    <property type="match status" value="1"/>
</dbReference>
<keyword evidence="11" id="KW-0807">Transducer</keyword>
<gene>
    <name evidence="16" type="primary">nngr-a50</name>
</gene>
<keyword evidence="8" id="KW-0297">G-protein coupled receptor</keyword>
<dbReference type="PROSITE" id="PS50262">
    <property type="entry name" value="G_PROTEIN_RECEP_F1_2"/>
    <property type="match status" value="1"/>
</dbReference>
<evidence type="ECO:0000256" key="8">
    <source>
        <dbReference type="ARBA" id="ARBA00023040"/>
    </source>
</evidence>
<feature type="transmembrane region" description="Helical" evidence="13">
    <location>
        <begin position="534"/>
        <end position="557"/>
    </location>
</feature>
<feature type="transmembrane region" description="Helical" evidence="13">
    <location>
        <begin position="706"/>
        <end position="726"/>
    </location>
</feature>
<dbReference type="Pfam" id="PF00001">
    <property type="entry name" value="7tm_1"/>
    <property type="match status" value="1"/>
</dbReference>
<evidence type="ECO:0000256" key="4">
    <source>
        <dbReference type="ARBA" id="ARBA00022614"/>
    </source>
</evidence>
<dbReference type="SUPFAM" id="SSF52058">
    <property type="entry name" value="L domain-like"/>
    <property type="match status" value="1"/>
</dbReference>
<feature type="transmembrane region" description="Helical" evidence="13">
    <location>
        <begin position="583"/>
        <end position="603"/>
    </location>
</feature>
<keyword evidence="5 13" id="KW-0812">Transmembrane</keyword>
<accession>U3U7Q5</accession>
<dbReference type="InterPro" id="IPR000276">
    <property type="entry name" value="GPCR_Rhodpsn"/>
</dbReference>
<evidence type="ECO:0000256" key="13">
    <source>
        <dbReference type="SAM" id="Phobius"/>
    </source>
</evidence>
<dbReference type="SUPFAM" id="SSF81321">
    <property type="entry name" value="Family A G protein-coupled receptor-like"/>
    <property type="match status" value="1"/>
</dbReference>
<dbReference type="GO" id="GO:0016500">
    <property type="term" value="F:protein-hormone receptor activity"/>
    <property type="evidence" value="ECO:0007669"/>
    <property type="project" value="InterPro"/>
</dbReference>
<feature type="domain" description="G-protein coupled receptors family 1 profile" evidence="15">
    <location>
        <begin position="473"/>
        <end position="723"/>
    </location>
</feature>
<keyword evidence="4" id="KW-0433">Leucine-rich repeat</keyword>
<dbReference type="Pfam" id="PF13855">
    <property type="entry name" value="LRR_8"/>
    <property type="match status" value="1"/>
</dbReference>
<dbReference type="PRINTS" id="PR00373">
    <property type="entry name" value="GLYCHORMONER"/>
</dbReference>
<feature type="transmembrane region" description="Helical" evidence="13">
    <location>
        <begin position="623"/>
        <end position="650"/>
    </location>
</feature>
<dbReference type="Gene3D" id="1.20.1070.10">
    <property type="entry name" value="Rhodopsin 7-helix transmembrane proteins"/>
    <property type="match status" value="1"/>
</dbReference>
<feature type="transmembrane region" description="Helical" evidence="13">
    <location>
        <begin position="671"/>
        <end position="694"/>
    </location>
</feature>
<evidence type="ECO:0000256" key="14">
    <source>
        <dbReference type="SAM" id="SignalP"/>
    </source>
</evidence>
<feature type="signal peptide" evidence="14">
    <location>
        <begin position="1"/>
        <end position="23"/>
    </location>
</feature>
<evidence type="ECO:0000256" key="12">
    <source>
        <dbReference type="SAM" id="MobiDB-lite"/>
    </source>
</evidence>
<dbReference type="PRINTS" id="PR00237">
    <property type="entry name" value="GPCRRHODOPSN"/>
</dbReference>
<feature type="chain" id="PRO_5004648410" evidence="14">
    <location>
        <begin position="24"/>
        <end position="796"/>
    </location>
</feature>
<keyword evidence="9 13" id="KW-0472">Membrane</keyword>
<evidence type="ECO:0000256" key="9">
    <source>
        <dbReference type="ARBA" id="ARBA00023136"/>
    </source>
</evidence>
<evidence type="ECO:0000256" key="11">
    <source>
        <dbReference type="ARBA" id="ARBA00023224"/>
    </source>
</evidence>
<protein>
    <submittedName>
        <fullName evidence="16">Neuropeptide GPCR A50</fullName>
    </submittedName>
</protein>
<evidence type="ECO:0000256" key="6">
    <source>
        <dbReference type="ARBA" id="ARBA00022737"/>
    </source>
</evidence>
<organism evidence="16">
    <name type="scientific">Nilaparvata lugens</name>
    <name type="common">Brown planthopper</name>
    <dbReference type="NCBI Taxonomy" id="108931"/>
    <lineage>
        <taxon>Eukaryota</taxon>
        <taxon>Metazoa</taxon>
        <taxon>Ecdysozoa</taxon>
        <taxon>Arthropoda</taxon>
        <taxon>Hexapoda</taxon>
        <taxon>Insecta</taxon>
        <taxon>Pterygota</taxon>
        <taxon>Neoptera</taxon>
        <taxon>Paraneoptera</taxon>
        <taxon>Hemiptera</taxon>
        <taxon>Auchenorrhyncha</taxon>
        <taxon>Fulgoroidea</taxon>
        <taxon>Delphacidae</taxon>
        <taxon>Delphacinae</taxon>
        <taxon>Nilaparvata</taxon>
    </lineage>
</organism>
<keyword evidence="6" id="KW-0677">Repeat</keyword>
<dbReference type="GO" id="GO:0005886">
    <property type="term" value="C:plasma membrane"/>
    <property type="evidence" value="ECO:0007669"/>
    <property type="project" value="UniProtKB-SubCell"/>
</dbReference>
<evidence type="ECO:0000256" key="5">
    <source>
        <dbReference type="ARBA" id="ARBA00022692"/>
    </source>
</evidence>
<comment type="similarity">
    <text evidence="2">Belongs to the G-protein coupled receptor 1 family.</text>
</comment>
<dbReference type="EMBL" id="AB817333">
    <property type="protein sequence ID" value="BAO01100.1"/>
    <property type="molecule type" value="mRNA"/>
</dbReference>
<reference evidence="16" key="1">
    <citation type="journal article" date="2014" name="Peptides">
        <title>Transcriptome analysis of neuropeptides and G-protein coupled receptors (GPCRs) for neuropeptides in the brown planthopper Nilaparvata lugens.</title>
        <authorList>
            <person name="Tanaka Y."/>
            <person name="Suetsugu Y."/>
            <person name="Yamamoto K."/>
            <person name="Noda H."/>
            <person name="Shinoda T."/>
        </authorList>
    </citation>
    <scope>NUCLEOTIDE SEQUENCE</scope>
</reference>
<dbReference type="PANTHER" id="PTHR24372">
    <property type="entry name" value="GLYCOPROTEIN HORMONE RECEPTOR"/>
    <property type="match status" value="1"/>
</dbReference>
<dbReference type="PROSITE" id="PS00237">
    <property type="entry name" value="G_PROTEIN_RECEP_F1_1"/>
    <property type="match status" value="1"/>
</dbReference>
<proteinExistence type="evidence at transcript level"/>
<feature type="region of interest" description="Disordered" evidence="12">
    <location>
        <begin position="751"/>
        <end position="796"/>
    </location>
</feature>
<dbReference type="CDD" id="cd15136">
    <property type="entry name" value="7tmA_Glyco_hormone_R"/>
    <property type="match status" value="1"/>
</dbReference>
<comment type="subcellular location">
    <subcellularLocation>
        <location evidence="1">Cell membrane</location>
        <topology evidence="1">Multi-pass membrane protein</topology>
    </subcellularLocation>
</comment>
<dbReference type="OrthoDB" id="5981530at2759"/>
<keyword evidence="10" id="KW-0675">Receptor</keyword>
<dbReference type="InterPro" id="IPR002131">
    <property type="entry name" value="Gphrmn_rcpt_fam"/>
</dbReference>
<evidence type="ECO:0000256" key="1">
    <source>
        <dbReference type="ARBA" id="ARBA00004651"/>
    </source>
</evidence>
<evidence type="ECO:0000256" key="10">
    <source>
        <dbReference type="ARBA" id="ARBA00023170"/>
    </source>
</evidence>
<dbReference type="Gene3D" id="3.80.10.10">
    <property type="entry name" value="Ribonuclease Inhibitor"/>
    <property type="match status" value="1"/>
</dbReference>
<dbReference type="GO" id="GO:0009755">
    <property type="term" value="P:hormone-mediated signaling pathway"/>
    <property type="evidence" value="ECO:0007669"/>
    <property type="project" value="TreeGrafter"/>
</dbReference>
<keyword evidence="14" id="KW-0732">Signal</keyword>
<evidence type="ECO:0000313" key="16">
    <source>
        <dbReference type="EMBL" id="BAO01100.1"/>
    </source>
</evidence>
<dbReference type="GO" id="GO:0008528">
    <property type="term" value="F:G protein-coupled peptide receptor activity"/>
    <property type="evidence" value="ECO:0007669"/>
    <property type="project" value="TreeGrafter"/>
</dbReference>
<dbReference type="FunFam" id="1.20.1070.10:FF:000181">
    <property type="entry name" value="Thyrotropin receptor"/>
    <property type="match status" value="1"/>
</dbReference>
<dbReference type="GO" id="GO:0007218">
    <property type="term" value="P:neuropeptide signaling pathway"/>
    <property type="evidence" value="ECO:0007669"/>
    <property type="project" value="UniProtKB-KW"/>
</dbReference>
<evidence type="ECO:0000259" key="15">
    <source>
        <dbReference type="PROSITE" id="PS50262"/>
    </source>
</evidence>
<feature type="compositionally biased region" description="Gly residues" evidence="12">
    <location>
        <begin position="755"/>
        <end position="775"/>
    </location>
</feature>
<feature type="transmembrane region" description="Helical" evidence="13">
    <location>
        <begin position="494"/>
        <end position="514"/>
    </location>
</feature>